<sequence>MNLPYFSDSSEEEHRPTVILKIVMLGQSGCGKTSMILRFVKHKFIDNPKATIGANFFLRNIEIEKKIVCLRLWDTSGQERFNSLTPLYYRNSNAAILVYDIENISSFQKIKFWINEIKNNTKKPPIIAIVGNKLDEYDEKRDGGVYLKTEKYAQSIGALHFKTSAKTGEGIEELFKSITERVLRSKKSKFFEDETNKNEIGTETASFLVEKPQTESSSNGGCC</sequence>
<dbReference type="InterPro" id="IPR001806">
    <property type="entry name" value="Small_GTPase"/>
</dbReference>
<evidence type="ECO:0000313" key="4">
    <source>
        <dbReference type="Proteomes" id="UP001146793"/>
    </source>
</evidence>
<dbReference type="InterPro" id="IPR005225">
    <property type="entry name" value="Small_GTP-bd"/>
</dbReference>
<dbReference type="InterPro" id="IPR027417">
    <property type="entry name" value="P-loop_NTPase"/>
</dbReference>
<dbReference type="FunFam" id="3.40.50.300:FF:000808">
    <property type="entry name" value="Small GTP-binding protein, putative"/>
    <property type="match status" value="1"/>
</dbReference>
<protein>
    <submittedName>
        <fullName evidence="3">Ras and ef-hand domain-containing protein</fullName>
    </submittedName>
</protein>
<feature type="region of interest" description="Disordered" evidence="2">
    <location>
        <begin position="202"/>
        <end position="223"/>
    </location>
</feature>
<accession>A0AAV7YZU7</accession>
<dbReference type="SMART" id="SM00176">
    <property type="entry name" value="RAN"/>
    <property type="match status" value="1"/>
</dbReference>
<keyword evidence="1" id="KW-0547">Nucleotide-binding</keyword>
<dbReference type="AlphaFoldDB" id="A0AAV7YZU7"/>
<dbReference type="CDD" id="cd00154">
    <property type="entry name" value="Rab"/>
    <property type="match status" value="1"/>
</dbReference>
<dbReference type="SUPFAM" id="SSF52540">
    <property type="entry name" value="P-loop containing nucleoside triphosphate hydrolases"/>
    <property type="match status" value="1"/>
</dbReference>
<dbReference type="GO" id="GO:0005525">
    <property type="term" value="F:GTP binding"/>
    <property type="evidence" value="ECO:0007669"/>
    <property type="project" value="InterPro"/>
</dbReference>
<name>A0AAV7YZU7_9EUKA</name>
<dbReference type="SMART" id="SM00173">
    <property type="entry name" value="RAS"/>
    <property type="match status" value="1"/>
</dbReference>
<feature type="compositionally biased region" description="Polar residues" evidence="2">
    <location>
        <begin position="214"/>
        <end position="223"/>
    </location>
</feature>
<evidence type="ECO:0000313" key="3">
    <source>
        <dbReference type="EMBL" id="KAJ3433293.1"/>
    </source>
</evidence>
<dbReference type="SMART" id="SM00174">
    <property type="entry name" value="RHO"/>
    <property type="match status" value="1"/>
</dbReference>
<proteinExistence type="predicted"/>
<dbReference type="PANTHER" id="PTHR47978">
    <property type="match status" value="1"/>
</dbReference>
<evidence type="ECO:0000256" key="2">
    <source>
        <dbReference type="SAM" id="MobiDB-lite"/>
    </source>
</evidence>
<gene>
    <name evidence="3" type="ORF">M0812_22248</name>
</gene>
<organism evidence="3 4">
    <name type="scientific">Anaeramoeba flamelloides</name>
    <dbReference type="NCBI Taxonomy" id="1746091"/>
    <lineage>
        <taxon>Eukaryota</taxon>
        <taxon>Metamonada</taxon>
        <taxon>Anaeramoebidae</taxon>
        <taxon>Anaeramoeba</taxon>
    </lineage>
</organism>
<dbReference type="PRINTS" id="PR00449">
    <property type="entry name" value="RASTRNSFRMNG"/>
</dbReference>
<dbReference type="Gene3D" id="3.40.50.300">
    <property type="entry name" value="P-loop containing nucleotide triphosphate hydrolases"/>
    <property type="match status" value="1"/>
</dbReference>
<dbReference type="PROSITE" id="PS51419">
    <property type="entry name" value="RAB"/>
    <property type="match status" value="1"/>
</dbReference>
<dbReference type="EMBL" id="JANTQA010000047">
    <property type="protein sequence ID" value="KAJ3433293.1"/>
    <property type="molecule type" value="Genomic_DNA"/>
</dbReference>
<dbReference type="NCBIfam" id="TIGR00231">
    <property type="entry name" value="small_GTP"/>
    <property type="match status" value="1"/>
</dbReference>
<evidence type="ECO:0000256" key="1">
    <source>
        <dbReference type="ARBA" id="ARBA00022741"/>
    </source>
</evidence>
<dbReference type="SMART" id="SM00175">
    <property type="entry name" value="RAB"/>
    <property type="match status" value="1"/>
</dbReference>
<dbReference type="Pfam" id="PF00071">
    <property type="entry name" value="Ras"/>
    <property type="match status" value="1"/>
</dbReference>
<dbReference type="GO" id="GO:0003924">
    <property type="term" value="F:GTPase activity"/>
    <property type="evidence" value="ECO:0007669"/>
    <property type="project" value="InterPro"/>
</dbReference>
<dbReference type="Proteomes" id="UP001146793">
    <property type="component" value="Unassembled WGS sequence"/>
</dbReference>
<dbReference type="PROSITE" id="PS51421">
    <property type="entry name" value="RAS"/>
    <property type="match status" value="1"/>
</dbReference>
<reference evidence="3" key="1">
    <citation type="submission" date="2022-08" db="EMBL/GenBank/DDBJ databases">
        <title>Novel sulphate-reducing endosymbionts in the free-living metamonad Anaeramoeba.</title>
        <authorList>
            <person name="Jerlstrom-Hultqvist J."/>
            <person name="Cepicka I."/>
            <person name="Gallot-Lavallee L."/>
            <person name="Salas-Leiva D."/>
            <person name="Curtis B.A."/>
            <person name="Zahonova K."/>
            <person name="Pipaliya S."/>
            <person name="Dacks J."/>
            <person name="Roger A.J."/>
        </authorList>
    </citation>
    <scope>NUCLEOTIDE SEQUENCE</scope>
    <source>
        <strain evidence="3">Busselton2</strain>
    </source>
</reference>
<comment type="caution">
    <text evidence="3">The sequence shown here is derived from an EMBL/GenBank/DDBJ whole genome shotgun (WGS) entry which is preliminary data.</text>
</comment>